<dbReference type="CDD" id="cd00408">
    <property type="entry name" value="DHDPS-like"/>
    <property type="match status" value="1"/>
</dbReference>
<dbReference type="AlphaFoldDB" id="A0A6B0YSH8"/>
<evidence type="ECO:0000256" key="1">
    <source>
        <dbReference type="ARBA" id="ARBA00007592"/>
    </source>
</evidence>
<dbReference type="PANTHER" id="PTHR12128">
    <property type="entry name" value="DIHYDRODIPICOLINATE SYNTHASE"/>
    <property type="match status" value="1"/>
</dbReference>
<keyword evidence="2 3" id="KW-0456">Lyase</keyword>
<protein>
    <submittedName>
        <fullName evidence="4">Dihydrodipicolinate synthase family protein</fullName>
    </submittedName>
</protein>
<dbReference type="InterPro" id="IPR013785">
    <property type="entry name" value="Aldolase_TIM"/>
</dbReference>
<comment type="similarity">
    <text evidence="1 3">Belongs to the DapA family.</text>
</comment>
<dbReference type="SMART" id="SM01130">
    <property type="entry name" value="DHDPS"/>
    <property type="match status" value="1"/>
</dbReference>
<dbReference type="Pfam" id="PF00701">
    <property type="entry name" value="DHDPS"/>
    <property type="match status" value="1"/>
</dbReference>
<reference evidence="4" key="1">
    <citation type="submission" date="2019-09" db="EMBL/GenBank/DDBJ databases">
        <title>Characterisation of the sponge microbiome using genome-centric metagenomics.</title>
        <authorList>
            <person name="Engelberts J.P."/>
            <person name="Robbins S.J."/>
            <person name="De Goeij J.M."/>
            <person name="Aranda M."/>
            <person name="Bell S.C."/>
            <person name="Webster N.S."/>
        </authorList>
    </citation>
    <scope>NUCLEOTIDE SEQUENCE</scope>
    <source>
        <strain evidence="4">SB0664_bin_27</strain>
    </source>
</reference>
<dbReference type="PIRSF" id="PIRSF001365">
    <property type="entry name" value="DHDPS"/>
    <property type="match status" value="1"/>
</dbReference>
<evidence type="ECO:0000256" key="3">
    <source>
        <dbReference type="PIRNR" id="PIRNR001365"/>
    </source>
</evidence>
<evidence type="ECO:0000256" key="2">
    <source>
        <dbReference type="ARBA" id="ARBA00023239"/>
    </source>
</evidence>
<gene>
    <name evidence="4" type="ORF">F4Y42_11500</name>
</gene>
<dbReference type="Gene3D" id="3.20.20.70">
    <property type="entry name" value="Aldolase class I"/>
    <property type="match status" value="1"/>
</dbReference>
<dbReference type="InterPro" id="IPR002220">
    <property type="entry name" value="DapA-like"/>
</dbReference>
<name>A0A6B0YSH8_9CHLR</name>
<comment type="caution">
    <text evidence="4">The sequence shown here is derived from an EMBL/GenBank/DDBJ whole genome shotgun (WGS) entry which is preliminary data.</text>
</comment>
<organism evidence="4">
    <name type="scientific">Caldilineaceae bacterium SB0664_bin_27</name>
    <dbReference type="NCBI Taxonomy" id="2605260"/>
    <lineage>
        <taxon>Bacteria</taxon>
        <taxon>Bacillati</taxon>
        <taxon>Chloroflexota</taxon>
        <taxon>Caldilineae</taxon>
        <taxon>Caldilineales</taxon>
        <taxon>Caldilineaceae</taxon>
    </lineage>
</organism>
<evidence type="ECO:0000313" key="4">
    <source>
        <dbReference type="EMBL" id="MXY94056.1"/>
    </source>
</evidence>
<dbReference type="SUPFAM" id="SSF51569">
    <property type="entry name" value="Aldolase"/>
    <property type="match status" value="1"/>
</dbReference>
<sequence>MRSQIRAYGTSRVDCMRSPQELSSLLSGPVMSVHTPFTKDGEIDYVSLRGLVDCGISAGSTTMLLTYGDSLFSLLTDDEVAEVTRVVAEQTAGRAAVVAADRIWWTGKTVEFGRYAREVGADVLMVLPPDWASSCTADTFVAHYSAAAAEIPVMVVTNVFSRSHELGLEVLRRLRDEVPGVVAIKDDLVGVFARKMALLLHGHWAIISGGQKQNHFDLIHYGCDGYLSTFVTFAPQVTQAYWQAVQDEDLSAAARIIVEYDMPYFNYVLNVVGGFDAAVHGTYELFGLAQRWRRPPYHSLTDEQMEALSQLFVELKFR</sequence>
<dbReference type="GO" id="GO:0008840">
    <property type="term" value="F:4-hydroxy-tetrahydrodipicolinate synthase activity"/>
    <property type="evidence" value="ECO:0007669"/>
    <property type="project" value="TreeGrafter"/>
</dbReference>
<accession>A0A6B0YSH8</accession>
<proteinExistence type="inferred from homology"/>
<dbReference type="EMBL" id="VXRG01000097">
    <property type="protein sequence ID" value="MXY94056.1"/>
    <property type="molecule type" value="Genomic_DNA"/>
</dbReference>
<dbReference type="PANTHER" id="PTHR12128:SF66">
    <property type="entry name" value="4-HYDROXY-2-OXOGLUTARATE ALDOLASE, MITOCHONDRIAL"/>
    <property type="match status" value="1"/>
</dbReference>